<proteinExistence type="predicted"/>
<keyword evidence="10" id="KW-1185">Reference proteome</keyword>
<organism evidence="9 10">
    <name type="scientific">Bythopirellula polymerisocia</name>
    <dbReference type="NCBI Taxonomy" id="2528003"/>
    <lineage>
        <taxon>Bacteria</taxon>
        <taxon>Pseudomonadati</taxon>
        <taxon>Planctomycetota</taxon>
        <taxon>Planctomycetia</taxon>
        <taxon>Pirellulales</taxon>
        <taxon>Lacipirellulaceae</taxon>
        <taxon>Bythopirellula</taxon>
    </lineage>
</organism>
<keyword evidence="4 6" id="KW-1133">Transmembrane helix</keyword>
<dbReference type="GO" id="GO:0005886">
    <property type="term" value="C:plasma membrane"/>
    <property type="evidence" value="ECO:0007669"/>
    <property type="project" value="UniProtKB-SubCell"/>
</dbReference>
<feature type="domain" description="ABC3 transporter permease C-terminal" evidence="7">
    <location>
        <begin position="319"/>
        <end position="428"/>
    </location>
</feature>
<dbReference type="EMBL" id="SJPS01000002">
    <property type="protein sequence ID" value="TWU28234.1"/>
    <property type="molecule type" value="Genomic_DNA"/>
</dbReference>
<name>A0A5C6CX13_9BACT</name>
<dbReference type="InterPro" id="IPR051125">
    <property type="entry name" value="ABC-4/HrtB_transporter"/>
</dbReference>
<feature type="domain" description="MacB-like periplasmic core" evidence="8">
    <location>
        <begin position="18"/>
        <end position="218"/>
    </location>
</feature>
<evidence type="ECO:0000256" key="3">
    <source>
        <dbReference type="ARBA" id="ARBA00022692"/>
    </source>
</evidence>
<gene>
    <name evidence="9" type="primary">ytrF_1</name>
    <name evidence="9" type="ORF">Pla144_15210</name>
</gene>
<evidence type="ECO:0000256" key="6">
    <source>
        <dbReference type="SAM" id="Phobius"/>
    </source>
</evidence>
<dbReference type="InterPro" id="IPR003838">
    <property type="entry name" value="ABC3_permease_C"/>
</dbReference>
<feature type="transmembrane region" description="Helical" evidence="6">
    <location>
        <begin position="413"/>
        <end position="434"/>
    </location>
</feature>
<dbReference type="PANTHER" id="PTHR43738">
    <property type="entry name" value="ABC TRANSPORTER, MEMBRANE PROTEIN"/>
    <property type="match status" value="1"/>
</dbReference>
<accession>A0A5C6CX13</accession>
<dbReference type="Pfam" id="PF02687">
    <property type="entry name" value="FtsX"/>
    <property type="match status" value="1"/>
</dbReference>
<keyword evidence="3 6" id="KW-0812">Transmembrane</keyword>
<dbReference type="PANTHER" id="PTHR43738:SF2">
    <property type="entry name" value="ABC TRANSPORTER PERMEASE"/>
    <property type="match status" value="1"/>
</dbReference>
<dbReference type="AlphaFoldDB" id="A0A5C6CX13"/>
<evidence type="ECO:0000259" key="7">
    <source>
        <dbReference type="Pfam" id="PF02687"/>
    </source>
</evidence>
<evidence type="ECO:0000256" key="1">
    <source>
        <dbReference type="ARBA" id="ARBA00004651"/>
    </source>
</evidence>
<dbReference type="Proteomes" id="UP000318437">
    <property type="component" value="Unassembled WGS sequence"/>
</dbReference>
<evidence type="ECO:0000256" key="4">
    <source>
        <dbReference type="ARBA" id="ARBA00022989"/>
    </source>
</evidence>
<protein>
    <submittedName>
        <fullName evidence="9">ABC transporter permease YtrF</fullName>
    </submittedName>
</protein>
<evidence type="ECO:0000313" key="10">
    <source>
        <dbReference type="Proteomes" id="UP000318437"/>
    </source>
</evidence>
<dbReference type="Pfam" id="PF12704">
    <property type="entry name" value="MacB_PCD"/>
    <property type="match status" value="1"/>
</dbReference>
<feature type="transmembrane region" description="Helical" evidence="6">
    <location>
        <begin position="358"/>
        <end position="382"/>
    </location>
</feature>
<feature type="transmembrane region" description="Helical" evidence="6">
    <location>
        <begin position="315"/>
        <end position="337"/>
    </location>
</feature>
<reference evidence="9 10" key="1">
    <citation type="submission" date="2019-02" db="EMBL/GenBank/DDBJ databases">
        <title>Deep-cultivation of Planctomycetes and their phenomic and genomic characterization uncovers novel biology.</title>
        <authorList>
            <person name="Wiegand S."/>
            <person name="Jogler M."/>
            <person name="Boedeker C."/>
            <person name="Pinto D."/>
            <person name="Vollmers J."/>
            <person name="Rivas-Marin E."/>
            <person name="Kohn T."/>
            <person name="Peeters S.H."/>
            <person name="Heuer A."/>
            <person name="Rast P."/>
            <person name="Oberbeckmann S."/>
            <person name="Bunk B."/>
            <person name="Jeske O."/>
            <person name="Meyerdierks A."/>
            <person name="Storesund J.E."/>
            <person name="Kallscheuer N."/>
            <person name="Luecker S."/>
            <person name="Lage O.M."/>
            <person name="Pohl T."/>
            <person name="Merkel B.J."/>
            <person name="Hornburger P."/>
            <person name="Mueller R.-W."/>
            <person name="Bruemmer F."/>
            <person name="Labrenz M."/>
            <person name="Spormann A.M."/>
            <person name="Op Den Camp H."/>
            <person name="Overmann J."/>
            <person name="Amann R."/>
            <person name="Jetten M.S.M."/>
            <person name="Mascher T."/>
            <person name="Medema M.H."/>
            <person name="Devos D.P."/>
            <person name="Kaster A.-K."/>
            <person name="Ovreas L."/>
            <person name="Rohde M."/>
            <person name="Galperin M.Y."/>
            <person name="Jogler C."/>
        </authorList>
    </citation>
    <scope>NUCLEOTIDE SEQUENCE [LARGE SCALE GENOMIC DNA]</scope>
    <source>
        <strain evidence="9 10">Pla144</strain>
    </source>
</reference>
<evidence type="ECO:0000313" key="9">
    <source>
        <dbReference type="EMBL" id="TWU28234.1"/>
    </source>
</evidence>
<feature type="transmembrane region" description="Helical" evidence="6">
    <location>
        <begin position="20"/>
        <end position="38"/>
    </location>
</feature>
<sequence>MSFWKIAWRNMCQRALASSLTGLSMALGVALMILVIVIHDVTVEQFENDAQGYHLIVGGSKGGDLQLVMTTVFHLGRPLYPIPYSYYKKFTEGEFAPYTKVAVPYCLGDSFQGGDQQFRVVATTPDLFDKLPYGANPDGTDKLYQFQEGRNFKADHFFESVIGSTVARKTGLKVGDKFQPTHGMSASGDKHTEFTVVGILDHTGTANDRAVFANIEGFYLLEGHALSTDEGEVAHVSADKLHKEHVESDDPNYGLKPLPEAQREVTSILVNCKDEFGPMILDTKINKDKERIAQAVAPGGVVTRLLEGIVGPVRIILMVLTVLIIVVAGVSILVSIYNSMSERSHDIAVMRALGASRTAVMGIILAESILLSLLGGLAGVLLGHALLGLASPYVEEHTGVALRFWDFNWKESLLIPGLVVFASLVGFLPALTAYRTDVGRILGGGR</sequence>
<keyword evidence="2" id="KW-1003">Cell membrane</keyword>
<evidence type="ECO:0000256" key="5">
    <source>
        <dbReference type="ARBA" id="ARBA00023136"/>
    </source>
</evidence>
<keyword evidence="5 6" id="KW-0472">Membrane</keyword>
<comment type="caution">
    <text evidence="9">The sequence shown here is derived from an EMBL/GenBank/DDBJ whole genome shotgun (WGS) entry which is preliminary data.</text>
</comment>
<evidence type="ECO:0000259" key="8">
    <source>
        <dbReference type="Pfam" id="PF12704"/>
    </source>
</evidence>
<dbReference type="InterPro" id="IPR025857">
    <property type="entry name" value="MacB_PCD"/>
</dbReference>
<evidence type="ECO:0000256" key="2">
    <source>
        <dbReference type="ARBA" id="ARBA00022475"/>
    </source>
</evidence>
<dbReference type="RefSeq" id="WP_146449480.1">
    <property type="nucleotide sequence ID" value="NZ_SJPS01000002.1"/>
</dbReference>
<dbReference type="OrthoDB" id="9784014at2"/>
<comment type="subcellular location">
    <subcellularLocation>
        <location evidence="1">Cell membrane</location>
        <topology evidence="1">Multi-pass membrane protein</topology>
    </subcellularLocation>
</comment>